<dbReference type="EMBL" id="BGZK01005446">
    <property type="protein sequence ID" value="GBP14092.1"/>
    <property type="molecule type" value="Genomic_DNA"/>
</dbReference>
<dbReference type="STRING" id="151549.A0A4C1THY3"/>
<accession>A0A4C1THY3</accession>
<evidence type="ECO:0000256" key="1">
    <source>
        <dbReference type="SAM" id="MobiDB-lite"/>
    </source>
</evidence>
<keyword evidence="2" id="KW-0503">Monooxygenase</keyword>
<comment type="caution">
    <text evidence="2">The sequence shown here is derived from an EMBL/GenBank/DDBJ whole genome shotgun (WGS) entry which is preliminary data.</text>
</comment>
<dbReference type="Proteomes" id="UP000299102">
    <property type="component" value="Unassembled WGS sequence"/>
</dbReference>
<gene>
    <name evidence="2" type="primary">Mical</name>
    <name evidence="2" type="ORF">EVAR_72127_1</name>
</gene>
<dbReference type="GO" id="GO:0004497">
    <property type="term" value="F:monooxygenase activity"/>
    <property type="evidence" value="ECO:0007669"/>
    <property type="project" value="UniProtKB-KW"/>
</dbReference>
<keyword evidence="2" id="KW-0560">Oxidoreductase</keyword>
<feature type="compositionally biased region" description="Polar residues" evidence="1">
    <location>
        <begin position="19"/>
        <end position="38"/>
    </location>
</feature>
<dbReference type="AlphaFoldDB" id="A0A4C1THY3"/>
<name>A0A4C1THY3_EUMVA</name>
<reference evidence="2 3" key="1">
    <citation type="journal article" date="2019" name="Commun. Biol.">
        <title>The bagworm genome reveals a unique fibroin gene that provides high tensile strength.</title>
        <authorList>
            <person name="Kono N."/>
            <person name="Nakamura H."/>
            <person name="Ohtoshi R."/>
            <person name="Tomita M."/>
            <person name="Numata K."/>
            <person name="Arakawa K."/>
        </authorList>
    </citation>
    <scope>NUCLEOTIDE SEQUENCE [LARGE SCALE GENOMIC DNA]</scope>
</reference>
<proteinExistence type="predicted"/>
<evidence type="ECO:0000313" key="2">
    <source>
        <dbReference type="EMBL" id="GBP14092.1"/>
    </source>
</evidence>
<dbReference type="OrthoDB" id="20799at2759"/>
<keyword evidence="3" id="KW-1185">Reference proteome</keyword>
<protein>
    <submittedName>
        <fullName evidence="2">[F-actin]-monooxygenase Mical</fullName>
    </submittedName>
</protein>
<feature type="compositionally biased region" description="Low complexity" evidence="1">
    <location>
        <begin position="84"/>
        <end position="100"/>
    </location>
</feature>
<feature type="compositionally biased region" description="Basic and acidic residues" evidence="1">
    <location>
        <begin position="73"/>
        <end position="83"/>
    </location>
</feature>
<feature type="region of interest" description="Disordered" evidence="1">
    <location>
        <begin position="73"/>
        <end position="100"/>
    </location>
</feature>
<feature type="region of interest" description="Disordered" evidence="1">
    <location>
        <begin position="1"/>
        <end position="38"/>
    </location>
</feature>
<feature type="compositionally biased region" description="Basic residues" evidence="1">
    <location>
        <begin position="1"/>
        <end position="10"/>
    </location>
</feature>
<organism evidence="2 3">
    <name type="scientific">Eumeta variegata</name>
    <name type="common">Bagworm moth</name>
    <name type="synonym">Eumeta japonica</name>
    <dbReference type="NCBI Taxonomy" id="151549"/>
    <lineage>
        <taxon>Eukaryota</taxon>
        <taxon>Metazoa</taxon>
        <taxon>Ecdysozoa</taxon>
        <taxon>Arthropoda</taxon>
        <taxon>Hexapoda</taxon>
        <taxon>Insecta</taxon>
        <taxon>Pterygota</taxon>
        <taxon>Neoptera</taxon>
        <taxon>Endopterygota</taxon>
        <taxon>Lepidoptera</taxon>
        <taxon>Glossata</taxon>
        <taxon>Ditrysia</taxon>
        <taxon>Tineoidea</taxon>
        <taxon>Psychidae</taxon>
        <taxon>Oiketicinae</taxon>
        <taxon>Eumeta</taxon>
    </lineage>
</organism>
<sequence length="398" mass="44631">MLQTKSKGKRISSGVEYGNDTQQSHATQTLREKSPTTSIKQLNNIDVNAEASQKRLIEEFELERRHALIQRDKQYQVMEKPELKPSSSTNSSKSSSKSPHLLSLLQQGETTLQAALRDTRNKFFDAVSLENERPCSKSITDLRKLQSPYNSNYSLATNAQTAISCSSNENSDVVKHNIKSLDYLNAKPHRPARHFKNSAAAASKGSDDVSTEMLLERSKLLHNRKRDFVNERVVERNPYMKEVINDERRNSGLLTDDTDVSDVTAYRAKHFTPSSSNTTAKFPTSRALGRANIPSYNNYDYVPSTKTLPEKYGIKPSIAKHDDPSLLFVCRVQSESETTSPDGVELNSATEISTDSEFDQDEMIREAPKIFIDDTHLRKPTKVQVSEKRANSVGLSAA</sequence>
<evidence type="ECO:0000313" key="3">
    <source>
        <dbReference type="Proteomes" id="UP000299102"/>
    </source>
</evidence>